<name>A0A2I0QWY7_9BACI</name>
<keyword evidence="2" id="KW-1185">Reference proteome</keyword>
<dbReference type="AlphaFoldDB" id="A0A2I0QWY7"/>
<gene>
    <name evidence="1" type="ORF">CEY16_03610</name>
</gene>
<evidence type="ECO:0000313" key="2">
    <source>
        <dbReference type="Proteomes" id="UP000243524"/>
    </source>
</evidence>
<dbReference type="OrthoDB" id="2417886at2"/>
<evidence type="ECO:0008006" key="3">
    <source>
        <dbReference type="Google" id="ProtNLM"/>
    </source>
</evidence>
<organism evidence="1 2">
    <name type="scientific">Halalkalibacillus sediminis</name>
    <dbReference type="NCBI Taxonomy" id="2018042"/>
    <lineage>
        <taxon>Bacteria</taxon>
        <taxon>Bacillati</taxon>
        <taxon>Bacillota</taxon>
        <taxon>Bacilli</taxon>
        <taxon>Bacillales</taxon>
        <taxon>Bacillaceae</taxon>
        <taxon>Halalkalibacillus</taxon>
    </lineage>
</organism>
<protein>
    <recommendedName>
        <fullName evidence="3">Heptaprenyl diphosphate synthase</fullName>
    </recommendedName>
</protein>
<accession>A0A2I0QWY7</accession>
<dbReference type="Gene3D" id="1.20.120.1450">
    <property type="match status" value="1"/>
</dbReference>
<dbReference type="InterPro" id="IPR009920">
    <property type="entry name" value="HEPPP_synth_su1"/>
</dbReference>
<dbReference type="Proteomes" id="UP000243524">
    <property type="component" value="Unassembled WGS sequence"/>
</dbReference>
<proteinExistence type="predicted"/>
<sequence length="213" mass="25214">MKATQTPEEIRESFINTRKHNYIQYALYEGIVTHPQIHFLKELYDRINHPNKEVVFEALLHMQASLDIHDEVDLSFEESLTNERLKVNQLKVLVGDYHSSMFYRLLARSNELSVMYHLIDSIKSVNQSKMSILHSSLSDEDAIDALENIHIGLFNSLAEFFQIDSYKSKIKPQMVVQLTYERPRNFWIELLKEQNSVQFQERLNQRKALWQNN</sequence>
<comment type="caution">
    <text evidence="1">The sequence shown here is derived from an EMBL/GenBank/DDBJ whole genome shotgun (WGS) entry which is preliminary data.</text>
</comment>
<dbReference type="Pfam" id="PF07307">
    <property type="entry name" value="HEPPP_synt_1"/>
    <property type="match status" value="1"/>
</dbReference>
<evidence type="ECO:0000313" key="1">
    <source>
        <dbReference type="EMBL" id="PKR78853.1"/>
    </source>
</evidence>
<dbReference type="EMBL" id="PJNH01000001">
    <property type="protein sequence ID" value="PKR78853.1"/>
    <property type="molecule type" value="Genomic_DNA"/>
</dbReference>
<dbReference type="RefSeq" id="WP_101330597.1">
    <property type="nucleotide sequence ID" value="NZ_PJNH01000001.1"/>
</dbReference>
<dbReference type="GO" id="GO:0009234">
    <property type="term" value="P:menaquinone biosynthetic process"/>
    <property type="evidence" value="ECO:0007669"/>
    <property type="project" value="InterPro"/>
</dbReference>
<reference evidence="1 2" key="1">
    <citation type="submission" date="2017-06" db="EMBL/GenBank/DDBJ databases">
        <title>the draft geome sequence of Illustriluteabacillus marina B3227.</title>
        <authorList>
            <person name="He R.-H."/>
            <person name="Du Z.-J."/>
        </authorList>
    </citation>
    <scope>NUCLEOTIDE SEQUENCE [LARGE SCALE GENOMIC DNA]</scope>
    <source>
        <strain evidence="1 2">B3227</strain>
    </source>
</reference>